<organism evidence="1 2">
    <name type="scientific">Streptomyces humidus</name>
    <dbReference type="NCBI Taxonomy" id="52259"/>
    <lineage>
        <taxon>Bacteria</taxon>
        <taxon>Bacillati</taxon>
        <taxon>Actinomycetota</taxon>
        <taxon>Actinomycetes</taxon>
        <taxon>Kitasatosporales</taxon>
        <taxon>Streptomycetaceae</taxon>
        <taxon>Streptomyces</taxon>
    </lineage>
</organism>
<reference evidence="1" key="2">
    <citation type="submission" date="2020-09" db="EMBL/GenBank/DDBJ databases">
        <authorList>
            <person name="Sun Q."/>
            <person name="Ohkuma M."/>
        </authorList>
    </citation>
    <scope>NUCLEOTIDE SEQUENCE</scope>
    <source>
        <strain evidence="1">JCM 4386</strain>
    </source>
</reference>
<dbReference type="EMBL" id="BMTL01000021">
    <property type="protein sequence ID" value="GGS04024.1"/>
    <property type="molecule type" value="Genomic_DNA"/>
</dbReference>
<evidence type="ECO:0000313" key="1">
    <source>
        <dbReference type="EMBL" id="GGS04024.1"/>
    </source>
</evidence>
<sequence>MFSCQPEWQRSVFLYRQLGKKLTVLEHEAELFTPERAEFIVAESAKRTSIEMYATRRHRKHAGQTVEK</sequence>
<name>A0A918L567_9ACTN</name>
<reference evidence="1" key="1">
    <citation type="journal article" date="2014" name="Int. J. Syst. Evol. Microbiol.">
        <title>Complete genome sequence of Corynebacterium casei LMG S-19264T (=DSM 44701T), isolated from a smear-ripened cheese.</title>
        <authorList>
            <consortium name="US DOE Joint Genome Institute (JGI-PGF)"/>
            <person name="Walter F."/>
            <person name="Albersmeier A."/>
            <person name="Kalinowski J."/>
            <person name="Ruckert C."/>
        </authorList>
    </citation>
    <scope>NUCLEOTIDE SEQUENCE</scope>
    <source>
        <strain evidence="1">JCM 4386</strain>
    </source>
</reference>
<comment type="caution">
    <text evidence="1">The sequence shown here is derived from an EMBL/GenBank/DDBJ whole genome shotgun (WGS) entry which is preliminary data.</text>
</comment>
<gene>
    <name evidence="1" type="ORF">GCM10010269_48570</name>
</gene>
<dbReference type="AlphaFoldDB" id="A0A918L567"/>
<proteinExistence type="predicted"/>
<accession>A0A918L567</accession>
<evidence type="ECO:0000313" key="2">
    <source>
        <dbReference type="Proteomes" id="UP000606194"/>
    </source>
</evidence>
<keyword evidence="2" id="KW-1185">Reference proteome</keyword>
<dbReference type="Proteomes" id="UP000606194">
    <property type="component" value="Unassembled WGS sequence"/>
</dbReference>
<protein>
    <submittedName>
        <fullName evidence="1">Uncharacterized protein</fullName>
    </submittedName>
</protein>